<evidence type="ECO:0000256" key="7">
    <source>
        <dbReference type="ARBA" id="ARBA00023136"/>
    </source>
</evidence>
<protein>
    <submittedName>
        <fullName evidence="9">AI-2E family transporter</fullName>
    </submittedName>
</protein>
<keyword evidence="4" id="KW-1003">Cell membrane</keyword>
<dbReference type="PANTHER" id="PTHR21716">
    <property type="entry name" value="TRANSMEMBRANE PROTEIN"/>
    <property type="match status" value="1"/>
</dbReference>
<feature type="transmembrane region" description="Helical" evidence="8">
    <location>
        <begin position="7"/>
        <end position="24"/>
    </location>
</feature>
<dbReference type="Pfam" id="PF01594">
    <property type="entry name" value="AI-2E_transport"/>
    <property type="match status" value="1"/>
</dbReference>
<dbReference type="RefSeq" id="WP_268040565.1">
    <property type="nucleotide sequence ID" value="NZ_JAPQER010000002.1"/>
</dbReference>
<evidence type="ECO:0000256" key="3">
    <source>
        <dbReference type="ARBA" id="ARBA00022448"/>
    </source>
</evidence>
<evidence type="ECO:0000256" key="1">
    <source>
        <dbReference type="ARBA" id="ARBA00004651"/>
    </source>
</evidence>
<dbReference type="PANTHER" id="PTHR21716:SF53">
    <property type="entry name" value="PERMEASE PERM-RELATED"/>
    <property type="match status" value="1"/>
</dbReference>
<feature type="transmembrane region" description="Helical" evidence="8">
    <location>
        <begin position="155"/>
        <end position="177"/>
    </location>
</feature>
<proteinExistence type="inferred from homology"/>
<keyword evidence="5 8" id="KW-0812">Transmembrane</keyword>
<comment type="caution">
    <text evidence="9">The sequence shown here is derived from an EMBL/GenBank/DDBJ whole genome shotgun (WGS) entry which is preliminary data.</text>
</comment>
<dbReference type="InterPro" id="IPR002549">
    <property type="entry name" value="AI-2E-like"/>
</dbReference>
<evidence type="ECO:0000256" key="6">
    <source>
        <dbReference type="ARBA" id="ARBA00022989"/>
    </source>
</evidence>
<keyword evidence="3" id="KW-0813">Transport</keyword>
<dbReference type="Proteomes" id="UP001078443">
    <property type="component" value="Unassembled WGS sequence"/>
</dbReference>
<feature type="transmembrane region" description="Helical" evidence="8">
    <location>
        <begin position="36"/>
        <end position="55"/>
    </location>
</feature>
<accession>A0ABT4CZ80</accession>
<evidence type="ECO:0000256" key="8">
    <source>
        <dbReference type="SAM" id="Phobius"/>
    </source>
</evidence>
<keyword evidence="6 8" id="KW-1133">Transmembrane helix</keyword>
<organism evidence="9 10">
    <name type="scientific">Clostridium aestuarii</name>
    <dbReference type="NCBI Taxonomy" id="338193"/>
    <lineage>
        <taxon>Bacteria</taxon>
        <taxon>Bacillati</taxon>
        <taxon>Bacillota</taxon>
        <taxon>Clostridia</taxon>
        <taxon>Eubacteriales</taxon>
        <taxon>Clostridiaceae</taxon>
        <taxon>Clostridium</taxon>
    </lineage>
</organism>
<evidence type="ECO:0000313" key="9">
    <source>
        <dbReference type="EMBL" id="MCY6484294.1"/>
    </source>
</evidence>
<keyword evidence="7 8" id="KW-0472">Membrane</keyword>
<comment type="similarity">
    <text evidence="2">Belongs to the autoinducer-2 exporter (AI-2E) (TC 2.A.86) family.</text>
</comment>
<evidence type="ECO:0000256" key="5">
    <source>
        <dbReference type="ARBA" id="ARBA00022692"/>
    </source>
</evidence>
<feature type="transmembrane region" description="Helical" evidence="8">
    <location>
        <begin position="241"/>
        <end position="260"/>
    </location>
</feature>
<evidence type="ECO:0000256" key="4">
    <source>
        <dbReference type="ARBA" id="ARBA00022475"/>
    </source>
</evidence>
<feature type="transmembrane region" description="Helical" evidence="8">
    <location>
        <begin position="267"/>
        <end position="290"/>
    </location>
</feature>
<keyword evidence="10" id="KW-1185">Reference proteome</keyword>
<evidence type="ECO:0000313" key="10">
    <source>
        <dbReference type="Proteomes" id="UP001078443"/>
    </source>
</evidence>
<feature type="transmembrane region" description="Helical" evidence="8">
    <location>
        <begin position="310"/>
        <end position="341"/>
    </location>
</feature>
<comment type="subcellular location">
    <subcellularLocation>
        <location evidence="1">Cell membrane</location>
        <topology evidence="1">Multi-pass membrane protein</topology>
    </subcellularLocation>
</comment>
<reference evidence="9" key="1">
    <citation type="submission" date="2022-12" db="EMBL/GenBank/DDBJ databases">
        <authorList>
            <person name="Wang J."/>
        </authorList>
    </citation>
    <scope>NUCLEOTIDE SEQUENCE</scope>
    <source>
        <strain evidence="9">HY-45-18</strain>
    </source>
</reference>
<name>A0ABT4CZ80_9CLOT</name>
<evidence type="ECO:0000256" key="2">
    <source>
        <dbReference type="ARBA" id="ARBA00009773"/>
    </source>
</evidence>
<dbReference type="EMBL" id="JAPQER010000002">
    <property type="protein sequence ID" value="MCY6484294.1"/>
    <property type="molecule type" value="Genomic_DNA"/>
</dbReference>
<feature type="transmembrane region" description="Helical" evidence="8">
    <location>
        <begin position="67"/>
        <end position="89"/>
    </location>
</feature>
<feature type="transmembrane region" description="Helical" evidence="8">
    <location>
        <begin position="210"/>
        <end position="235"/>
    </location>
</feature>
<sequence>MMYSNKIYEYLTGTILVLIAIFLLSKMNYLLIPFKVIMDTLFLAIIIGVLFYYILRPLVKFLERKKINSNIAVLLAFLILLSVLAFIFIKARASLRNEFSDFFSNMAKQIEVAKRDTDIIEEKFYHIIPIKNIQQKLITSSQTIVKNVMGNTGKFISSLANIGNQIILIPFILFYLLRDDTIFAKNFLKIIPQKHREDIKGLLRNIDKTLSIYITGQLIVSTAIGILTYIGYKIIGIESAFILAVFSMITSIIPILGVFIGVLPAVLIALSGGISMVIKVLVVLFVVQQLEGNFISPHVIGNRLNIHPLVVIFVVIMFISLLGFIGGFLAIPTYAVLKVVIKDTLKIMRRNRLK</sequence>
<gene>
    <name evidence="9" type="ORF">OW763_07985</name>
</gene>